<dbReference type="PANTHER" id="PTHR43280">
    <property type="entry name" value="ARAC-FAMILY TRANSCRIPTIONAL REGULATOR"/>
    <property type="match status" value="1"/>
</dbReference>
<evidence type="ECO:0000313" key="5">
    <source>
        <dbReference type="EMBL" id="MBB5263889.1"/>
    </source>
</evidence>
<dbReference type="SUPFAM" id="SSF51215">
    <property type="entry name" value="Regulatory protein AraC"/>
    <property type="match status" value="1"/>
</dbReference>
<dbReference type="PANTHER" id="PTHR43280:SF2">
    <property type="entry name" value="HTH-TYPE TRANSCRIPTIONAL REGULATOR EXSA"/>
    <property type="match status" value="1"/>
</dbReference>
<evidence type="ECO:0000313" key="6">
    <source>
        <dbReference type="Proteomes" id="UP000543642"/>
    </source>
</evidence>
<dbReference type="EMBL" id="JACHFW010000003">
    <property type="protein sequence ID" value="MBB5263889.1"/>
    <property type="molecule type" value="Genomic_DNA"/>
</dbReference>
<dbReference type="PROSITE" id="PS00041">
    <property type="entry name" value="HTH_ARAC_FAMILY_1"/>
    <property type="match status" value="1"/>
</dbReference>
<dbReference type="InterPro" id="IPR018060">
    <property type="entry name" value="HTH_AraC"/>
</dbReference>
<dbReference type="GO" id="GO:0043565">
    <property type="term" value="F:sequence-specific DNA binding"/>
    <property type="evidence" value="ECO:0007669"/>
    <property type="project" value="InterPro"/>
</dbReference>
<dbReference type="InterPro" id="IPR018062">
    <property type="entry name" value="HTH_AraC-typ_CS"/>
</dbReference>
<evidence type="ECO:0000256" key="1">
    <source>
        <dbReference type="ARBA" id="ARBA00023015"/>
    </source>
</evidence>
<dbReference type="GO" id="GO:0003700">
    <property type="term" value="F:DNA-binding transcription factor activity"/>
    <property type="evidence" value="ECO:0007669"/>
    <property type="project" value="InterPro"/>
</dbReference>
<keyword evidence="3" id="KW-0804">Transcription</keyword>
<keyword evidence="2 5" id="KW-0238">DNA-binding</keyword>
<dbReference type="PROSITE" id="PS01124">
    <property type="entry name" value="HTH_ARAC_FAMILY_2"/>
    <property type="match status" value="1"/>
</dbReference>
<dbReference type="SUPFAM" id="SSF46689">
    <property type="entry name" value="Homeodomain-like"/>
    <property type="match status" value="2"/>
</dbReference>
<name>A0A7W8M4J4_9FIRM</name>
<evidence type="ECO:0000259" key="4">
    <source>
        <dbReference type="PROSITE" id="PS01124"/>
    </source>
</evidence>
<dbReference type="Proteomes" id="UP000543642">
    <property type="component" value="Unassembled WGS sequence"/>
</dbReference>
<sequence>MKGRKINDTAIKARQIPDDHCVRAAFWTSMFQPQAPCFILKKMVWNPGEKDFYFSCPPGKDLILFIYCTKGECSITASGQTFVIKSGQTFIFNIKDGYEAKALSKEFGFIWIQIFGDLSNAVLEHILKNHGHISQGNESILSLCRQIFSVASHGWSYDRDIQISCLLYNLLGALHMSRVNDNVIQNAVVYMQEHYQENLTTPLLARLCFLGTSQFISRFKKNCSATPMEYLTNLRIDKAKNLLLTTDMPVSTVAHTTGFEDTSYFTRVFKKITGQTPREFRKSLLGS</sequence>
<proteinExistence type="predicted"/>
<keyword evidence="1" id="KW-0805">Transcription regulation</keyword>
<gene>
    <name evidence="5" type="ORF">HNP82_000994</name>
</gene>
<dbReference type="RefSeq" id="WP_183772127.1">
    <property type="nucleotide sequence ID" value="NZ_JACHFW010000003.1"/>
</dbReference>
<reference evidence="5 6" key="1">
    <citation type="submission" date="2020-08" db="EMBL/GenBank/DDBJ databases">
        <title>Genomic Encyclopedia of Type Strains, Phase IV (KMG-IV): sequencing the most valuable type-strain genomes for metagenomic binning, comparative biology and taxonomic classification.</title>
        <authorList>
            <person name="Goeker M."/>
        </authorList>
    </citation>
    <scope>NUCLEOTIDE SEQUENCE [LARGE SCALE GENOMIC DNA]</scope>
    <source>
        <strain evidence="5 6">DSM 106146</strain>
    </source>
</reference>
<dbReference type="Pfam" id="PF02311">
    <property type="entry name" value="AraC_binding"/>
    <property type="match status" value="1"/>
</dbReference>
<evidence type="ECO:0000256" key="2">
    <source>
        <dbReference type="ARBA" id="ARBA00023125"/>
    </source>
</evidence>
<comment type="caution">
    <text evidence="5">The sequence shown here is derived from an EMBL/GenBank/DDBJ whole genome shotgun (WGS) entry which is preliminary data.</text>
</comment>
<dbReference type="InterPro" id="IPR020449">
    <property type="entry name" value="Tscrpt_reg_AraC-type_HTH"/>
</dbReference>
<dbReference type="SMART" id="SM00342">
    <property type="entry name" value="HTH_ARAC"/>
    <property type="match status" value="1"/>
</dbReference>
<dbReference type="Gene3D" id="1.10.10.60">
    <property type="entry name" value="Homeodomain-like"/>
    <property type="match status" value="2"/>
</dbReference>
<dbReference type="InterPro" id="IPR037923">
    <property type="entry name" value="HTH-like"/>
</dbReference>
<accession>A0A7W8M4J4</accession>
<evidence type="ECO:0000256" key="3">
    <source>
        <dbReference type="ARBA" id="ARBA00023163"/>
    </source>
</evidence>
<protein>
    <submittedName>
        <fullName evidence="5">AraC-like DNA-binding protein</fullName>
    </submittedName>
</protein>
<dbReference type="InterPro" id="IPR003313">
    <property type="entry name" value="AraC-bd"/>
</dbReference>
<dbReference type="PRINTS" id="PR00032">
    <property type="entry name" value="HTHARAC"/>
</dbReference>
<dbReference type="Pfam" id="PF12833">
    <property type="entry name" value="HTH_18"/>
    <property type="match status" value="1"/>
</dbReference>
<feature type="domain" description="HTH araC/xylS-type" evidence="4">
    <location>
        <begin position="185"/>
        <end position="283"/>
    </location>
</feature>
<organism evidence="5 6">
    <name type="scientific">Catenibacillus scindens</name>
    <dbReference type="NCBI Taxonomy" id="673271"/>
    <lineage>
        <taxon>Bacteria</taxon>
        <taxon>Bacillati</taxon>
        <taxon>Bacillota</taxon>
        <taxon>Clostridia</taxon>
        <taxon>Lachnospirales</taxon>
        <taxon>Lachnospiraceae</taxon>
        <taxon>Catenibacillus</taxon>
    </lineage>
</organism>
<dbReference type="InterPro" id="IPR009057">
    <property type="entry name" value="Homeodomain-like_sf"/>
</dbReference>
<dbReference type="AlphaFoldDB" id="A0A7W8M4J4"/>
<keyword evidence="6" id="KW-1185">Reference proteome</keyword>